<keyword evidence="3" id="KW-1003">Cell membrane</keyword>
<evidence type="ECO:0000256" key="5">
    <source>
        <dbReference type="ARBA" id="ARBA00022692"/>
    </source>
</evidence>
<keyword evidence="6" id="KW-0204">Cytolysis</keyword>
<dbReference type="GO" id="GO:0016887">
    <property type="term" value="F:ATP hydrolysis activity"/>
    <property type="evidence" value="ECO:0007669"/>
    <property type="project" value="InterPro"/>
</dbReference>
<proteinExistence type="inferred from homology"/>
<organism evidence="19 20">
    <name type="scientific">Burkholderia puraquae</name>
    <dbReference type="NCBI Taxonomy" id="1904757"/>
    <lineage>
        <taxon>Bacteria</taxon>
        <taxon>Pseudomonadati</taxon>
        <taxon>Pseudomonadota</taxon>
        <taxon>Betaproteobacteria</taxon>
        <taxon>Burkholderiales</taxon>
        <taxon>Burkholderiaceae</taxon>
        <taxon>Burkholderia</taxon>
        <taxon>Burkholderia cepacia complex</taxon>
    </lineage>
</organism>
<dbReference type="SUPFAM" id="SSF52540">
    <property type="entry name" value="P-loop containing nucleoside triphosphate hydrolases"/>
    <property type="match status" value="1"/>
</dbReference>
<dbReference type="PANTHER" id="PTHR24221">
    <property type="entry name" value="ATP-BINDING CASSETTE SUB-FAMILY B"/>
    <property type="match status" value="1"/>
</dbReference>
<dbReference type="SMART" id="SM00382">
    <property type="entry name" value="AAA"/>
    <property type="match status" value="1"/>
</dbReference>
<evidence type="ECO:0000259" key="17">
    <source>
        <dbReference type="PROSITE" id="PS50990"/>
    </source>
</evidence>
<keyword evidence="20" id="KW-1185">Reference proteome</keyword>
<feature type="transmembrane region" description="Helical" evidence="14">
    <location>
        <begin position="309"/>
        <end position="329"/>
    </location>
</feature>
<dbReference type="PANTHER" id="PTHR24221:SF606">
    <property type="entry name" value="COLICIN V SECRETION-PROCESSING ATP-BINDING PROTEIN"/>
    <property type="match status" value="1"/>
</dbReference>
<dbReference type="InterPro" id="IPR011527">
    <property type="entry name" value="ABC1_TM_dom"/>
</dbReference>
<evidence type="ECO:0000256" key="6">
    <source>
        <dbReference type="ARBA" id="ARBA00022735"/>
    </source>
</evidence>
<dbReference type="FunFam" id="3.40.50.300:FF:000299">
    <property type="entry name" value="ABC transporter ATP-binding protein/permease"/>
    <property type="match status" value="1"/>
</dbReference>
<dbReference type="RefSeq" id="WP_085039420.1">
    <property type="nucleotide sequence ID" value="NZ_CADIKG010000004.1"/>
</dbReference>
<dbReference type="InterPro" id="IPR039421">
    <property type="entry name" value="Type_1_exporter"/>
</dbReference>
<reference evidence="18 21" key="2">
    <citation type="submission" date="2020-04" db="EMBL/GenBank/DDBJ databases">
        <authorList>
            <person name="De Canck E."/>
        </authorList>
    </citation>
    <scope>NUCLEOTIDE SEQUENCE [LARGE SCALE GENOMIC DNA]</scope>
    <source>
        <strain evidence="18 21">LMG 29660</strain>
    </source>
</reference>
<dbReference type="SUPFAM" id="SSF90123">
    <property type="entry name" value="ABC transporter transmembrane region"/>
    <property type="match status" value="1"/>
</dbReference>
<dbReference type="Gene3D" id="3.40.50.300">
    <property type="entry name" value="P-loop containing nucleotide triphosphate hydrolases"/>
    <property type="match status" value="1"/>
</dbReference>
<dbReference type="PROSITE" id="PS00211">
    <property type="entry name" value="ABC_TRANSPORTER_1"/>
    <property type="match status" value="1"/>
</dbReference>
<evidence type="ECO:0000313" key="19">
    <source>
        <dbReference type="EMBL" id="ORT86339.1"/>
    </source>
</evidence>
<dbReference type="GO" id="GO:0031640">
    <property type="term" value="P:killing of cells of another organism"/>
    <property type="evidence" value="ECO:0007669"/>
    <property type="project" value="UniProtKB-KW"/>
</dbReference>
<dbReference type="InterPro" id="IPR003439">
    <property type="entry name" value="ABC_transporter-like_ATP-bd"/>
</dbReference>
<keyword evidence="4" id="KW-0997">Cell inner membrane</keyword>
<comment type="function">
    <text evidence="11">Involved in the export of calmodulin-sensitive adenylate cyclase-hemolysin (cyclolysin).</text>
</comment>
<dbReference type="GO" id="GO:0005524">
    <property type="term" value="F:ATP binding"/>
    <property type="evidence" value="ECO:0007669"/>
    <property type="project" value="UniProtKB-KW"/>
</dbReference>
<evidence type="ECO:0000256" key="8">
    <source>
        <dbReference type="ARBA" id="ARBA00022840"/>
    </source>
</evidence>
<dbReference type="EMBL" id="NBYX01000005">
    <property type="protein sequence ID" value="ORT86339.1"/>
    <property type="molecule type" value="Genomic_DNA"/>
</dbReference>
<feature type="domain" description="ABC transporter" evidence="15">
    <location>
        <begin position="484"/>
        <end position="696"/>
    </location>
</feature>
<dbReference type="PROSITE" id="PS50929">
    <property type="entry name" value="ABC_TM1F"/>
    <property type="match status" value="1"/>
</dbReference>
<dbReference type="EMBL" id="CADIKG010000004">
    <property type="protein sequence ID" value="CAB3755040.1"/>
    <property type="molecule type" value="Genomic_DNA"/>
</dbReference>
<dbReference type="GO" id="GO:0005886">
    <property type="term" value="C:plasma membrane"/>
    <property type="evidence" value="ECO:0007669"/>
    <property type="project" value="UniProtKB-SubCell"/>
</dbReference>
<dbReference type="InterPro" id="IPR027417">
    <property type="entry name" value="P-loop_NTPase"/>
</dbReference>
<dbReference type="Pfam" id="PF00664">
    <property type="entry name" value="ABC_membrane"/>
    <property type="match status" value="1"/>
</dbReference>
<feature type="transmembrane region" description="Helical" evidence="14">
    <location>
        <begin position="203"/>
        <end position="221"/>
    </location>
</feature>
<feature type="transmembrane region" description="Helical" evidence="14">
    <location>
        <begin position="278"/>
        <end position="303"/>
    </location>
</feature>
<evidence type="ECO:0000256" key="4">
    <source>
        <dbReference type="ARBA" id="ARBA00022519"/>
    </source>
</evidence>
<keyword evidence="2" id="KW-0813">Transport</keyword>
<evidence type="ECO:0000256" key="13">
    <source>
        <dbReference type="ARBA" id="ARBA00072252"/>
    </source>
</evidence>
<keyword evidence="9 14" id="KW-1133">Transmembrane helix</keyword>
<evidence type="ECO:0000313" key="20">
    <source>
        <dbReference type="Proteomes" id="UP000193146"/>
    </source>
</evidence>
<evidence type="ECO:0000259" key="16">
    <source>
        <dbReference type="PROSITE" id="PS50929"/>
    </source>
</evidence>
<keyword evidence="5 14" id="KW-0812">Transmembrane</keyword>
<keyword evidence="8 18" id="KW-0067">ATP-binding</keyword>
<keyword evidence="10 14" id="KW-0472">Membrane</keyword>
<dbReference type="OrthoDB" id="8554730at2"/>
<dbReference type="Gene3D" id="3.90.70.10">
    <property type="entry name" value="Cysteine proteinases"/>
    <property type="match status" value="1"/>
</dbReference>
<evidence type="ECO:0000256" key="9">
    <source>
        <dbReference type="ARBA" id="ARBA00022989"/>
    </source>
</evidence>
<dbReference type="GO" id="GO:0006508">
    <property type="term" value="P:proteolysis"/>
    <property type="evidence" value="ECO:0007669"/>
    <property type="project" value="InterPro"/>
</dbReference>
<gene>
    <name evidence="18" type="primary">apxIB_1</name>
    <name evidence="19" type="ORF">B7G54_12825</name>
    <name evidence="18" type="ORF">LMG29660_02496</name>
</gene>
<dbReference type="InterPro" id="IPR003593">
    <property type="entry name" value="AAA+_ATPase"/>
</dbReference>
<name>A0A1X1PIR8_9BURK</name>
<dbReference type="Pfam" id="PF03412">
    <property type="entry name" value="Peptidase_C39"/>
    <property type="match status" value="1"/>
</dbReference>
<dbReference type="Proteomes" id="UP000193146">
    <property type="component" value="Unassembled WGS sequence"/>
</dbReference>
<comment type="similarity">
    <text evidence="12">Belongs to the ABC transporter superfamily. Cyclolysin exporter (TC 3.A.1.109.2) family.</text>
</comment>
<evidence type="ECO:0000313" key="18">
    <source>
        <dbReference type="EMBL" id="CAB3755040.1"/>
    </source>
</evidence>
<dbReference type="InterPro" id="IPR036640">
    <property type="entry name" value="ABC1_TM_sf"/>
</dbReference>
<feature type="domain" description="ABC transmembrane type-1" evidence="16">
    <location>
        <begin position="171"/>
        <end position="443"/>
    </location>
</feature>
<dbReference type="InterPro" id="IPR017871">
    <property type="entry name" value="ABC_transporter-like_CS"/>
</dbReference>
<dbReference type="PROSITE" id="PS50990">
    <property type="entry name" value="PEPTIDASE_C39"/>
    <property type="match status" value="1"/>
</dbReference>
<dbReference type="Gene3D" id="1.20.1560.10">
    <property type="entry name" value="ABC transporter type 1, transmembrane domain"/>
    <property type="match status" value="1"/>
</dbReference>
<comment type="subcellular location">
    <subcellularLocation>
        <location evidence="1">Cell membrane</location>
        <topology evidence="1">Multi-pass membrane protein</topology>
    </subcellularLocation>
</comment>
<dbReference type="Proteomes" id="UP000494135">
    <property type="component" value="Unassembled WGS sequence"/>
</dbReference>
<dbReference type="Pfam" id="PF00005">
    <property type="entry name" value="ABC_tran"/>
    <property type="match status" value="1"/>
</dbReference>
<evidence type="ECO:0000256" key="2">
    <source>
        <dbReference type="ARBA" id="ARBA00022448"/>
    </source>
</evidence>
<evidence type="ECO:0000259" key="15">
    <source>
        <dbReference type="PROSITE" id="PS50893"/>
    </source>
</evidence>
<evidence type="ECO:0000313" key="21">
    <source>
        <dbReference type="Proteomes" id="UP000494135"/>
    </source>
</evidence>
<reference evidence="19 20" key="1">
    <citation type="submission" date="2017-04" db="EMBL/GenBank/DDBJ databases">
        <title>Burkholderia puraquae sp. nov., a novel Burkholderia cepacia complex species from hospital setting samples.</title>
        <authorList>
            <person name="Martina P."/>
            <person name="Leguizamon M."/>
            <person name="Prieto C."/>
            <person name="Sousa S."/>
            <person name="Montanaro P."/>
            <person name="Draghi W."/>
            <person name="Staembler M."/>
            <person name="Bettiol M."/>
            <person name="Figoli C."/>
            <person name="Palau J."/>
            <person name="Alvarez F."/>
            <person name="Benetti S."/>
            <person name="Anchat E."/>
            <person name="Vescina C."/>
            <person name="Ferreras J."/>
            <person name="Lasch P."/>
            <person name="Lagares A."/>
            <person name="Zorreguieta A."/>
            <person name="Yantorno O."/>
            <person name="Bosch A."/>
        </authorList>
    </citation>
    <scope>NUCLEOTIDE SEQUENCE [LARGE SCALE GENOMIC DNA]</scope>
    <source>
        <strain evidence="19 20">CAMPA 1040</strain>
    </source>
</reference>
<dbReference type="InterPro" id="IPR005074">
    <property type="entry name" value="Peptidase_C39"/>
</dbReference>
<feature type="transmembrane region" description="Helical" evidence="14">
    <location>
        <begin position="395"/>
        <end position="415"/>
    </location>
</feature>
<dbReference type="PROSITE" id="PS50893">
    <property type="entry name" value="ABC_TRANSPORTER_2"/>
    <property type="match status" value="1"/>
</dbReference>
<dbReference type="GO" id="GO:0034040">
    <property type="term" value="F:ATPase-coupled lipid transmembrane transporter activity"/>
    <property type="evidence" value="ECO:0007669"/>
    <property type="project" value="TreeGrafter"/>
</dbReference>
<evidence type="ECO:0000256" key="10">
    <source>
        <dbReference type="ARBA" id="ARBA00023136"/>
    </source>
</evidence>
<evidence type="ECO:0000256" key="1">
    <source>
        <dbReference type="ARBA" id="ARBA00004651"/>
    </source>
</evidence>
<feature type="domain" description="Peptidase C39" evidence="17">
    <location>
        <begin position="18"/>
        <end position="137"/>
    </location>
</feature>
<protein>
    <recommendedName>
        <fullName evidence="13">Cyclolysin secretion/processing ATP-binding protein CyaB</fullName>
    </recommendedName>
</protein>
<feature type="transmembrane region" description="Helical" evidence="14">
    <location>
        <begin position="167"/>
        <end position="188"/>
    </location>
</feature>
<evidence type="ECO:0000256" key="11">
    <source>
        <dbReference type="ARBA" id="ARBA00055355"/>
    </source>
</evidence>
<dbReference type="GO" id="GO:0140359">
    <property type="term" value="F:ABC-type transporter activity"/>
    <property type="evidence" value="ECO:0007669"/>
    <property type="project" value="InterPro"/>
</dbReference>
<dbReference type="GO" id="GO:0008233">
    <property type="term" value="F:peptidase activity"/>
    <property type="evidence" value="ECO:0007669"/>
    <property type="project" value="InterPro"/>
</dbReference>
<dbReference type="CDD" id="cd18567">
    <property type="entry name" value="ABC_6TM_CvaB_RaxB_like"/>
    <property type="match status" value="1"/>
</dbReference>
<accession>A0A1X1PIR8</accession>
<keyword evidence="7" id="KW-0547">Nucleotide-binding</keyword>
<evidence type="ECO:0000256" key="3">
    <source>
        <dbReference type="ARBA" id="ARBA00022475"/>
    </source>
</evidence>
<evidence type="ECO:0000256" key="14">
    <source>
        <dbReference type="SAM" id="Phobius"/>
    </source>
</evidence>
<sequence>MNRQLQFGFRRSIDVHLQTEATECGLACISMIATFHGYDTDLPTLRRRFSPSLKGLTLLDLVKIGASLDLAGRAVRLEPEELHLLRLPCILHWDFRHFVVLERVGRDHVLLVDPALGARRMSFKELSLHFSGMALELVPTPAFQPRRDKQEIGLRSLMGRASGVGRGLLRVFLLALALEVFTIVAPFYPEWVTDQAITTGDRHLLLILALGFGLVLVIHIATEAMRSWAVTTFSTLVNVQWLANVFRHLLNLPLDYFGKRHIGDIVSRFDSVNTIQQALTVGFVESVLDGLMSIGTIIIMIVYNARLSLISVVAVVLYAILRACIYGALRMSNQKQIVFAARGKSLLMESVRGIQSVRLFGKAEDRLARWLNVIVSEKNADLRTRRLQLIATTSNHFIFGLEAILVTYFGALAVIDRSLSLGMLFAFLSYRGQFTARFTALIDKVYELRILKLHAARLADIVLTKREPDEVMRAPDVDEFVPTLEVKKLSYSYSKNGPKIIDNLDLRVEAGEAVAIVGPSGQGKTTLLKLLAGLLAPHSGEIIAGGLPIRQMGLANYRSLIGVVMQEDRLFAGSIAENISFFDPTPDFAWIAECAEMASVHADIRAMPMGYYTYIGDMGSALSAGQRQRVMLARALYRRPKLLLLDEATSHLDVNNERAVNAAMRKLNITRIIVAHRPETIASADRVIELGRVRETA</sequence>
<evidence type="ECO:0000256" key="7">
    <source>
        <dbReference type="ARBA" id="ARBA00022741"/>
    </source>
</evidence>
<keyword evidence="6" id="KW-0354">Hemolysis</keyword>
<dbReference type="AlphaFoldDB" id="A0A1X1PIR8"/>
<evidence type="ECO:0000256" key="12">
    <source>
        <dbReference type="ARBA" id="ARBA00061173"/>
    </source>
</evidence>